<keyword evidence="1" id="KW-0812">Transmembrane</keyword>
<organism evidence="2 3">
    <name type="scientific">Rosistilla oblonga</name>
    <dbReference type="NCBI Taxonomy" id="2527990"/>
    <lineage>
        <taxon>Bacteria</taxon>
        <taxon>Pseudomonadati</taxon>
        <taxon>Planctomycetota</taxon>
        <taxon>Planctomycetia</taxon>
        <taxon>Pirellulales</taxon>
        <taxon>Pirellulaceae</taxon>
        <taxon>Rosistilla</taxon>
    </lineage>
</organism>
<dbReference type="EMBL" id="CP036318">
    <property type="protein sequence ID" value="QDV56786.1"/>
    <property type="molecule type" value="Genomic_DNA"/>
</dbReference>
<gene>
    <name evidence="2" type="ORF">Mal33_27850</name>
</gene>
<feature type="transmembrane region" description="Helical" evidence="1">
    <location>
        <begin position="149"/>
        <end position="173"/>
    </location>
</feature>
<reference evidence="2 3" key="1">
    <citation type="submission" date="2019-02" db="EMBL/GenBank/DDBJ databases">
        <title>Deep-cultivation of Planctomycetes and their phenomic and genomic characterization uncovers novel biology.</title>
        <authorList>
            <person name="Wiegand S."/>
            <person name="Jogler M."/>
            <person name="Boedeker C."/>
            <person name="Pinto D."/>
            <person name="Vollmers J."/>
            <person name="Rivas-Marin E."/>
            <person name="Kohn T."/>
            <person name="Peeters S.H."/>
            <person name="Heuer A."/>
            <person name="Rast P."/>
            <person name="Oberbeckmann S."/>
            <person name="Bunk B."/>
            <person name="Jeske O."/>
            <person name="Meyerdierks A."/>
            <person name="Storesund J.E."/>
            <person name="Kallscheuer N."/>
            <person name="Luecker S."/>
            <person name="Lage O.M."/>
            <person name="Pohl T."/>
            <person name="Merkel B.J."/>
            <person name="Hornburger P."/>
            <person name="Mueller R.-W."/>
            <person name="Bruemmer F."/>
            <person name="Labrenz M."/>
            <person name="Spormann A.M."/>
            <person name="Op den Camp H."/>
            <person name="Overmann J."/>
            <person name="Amann R."/>
            <person name="Jetten M.S.M."/>
            <person name="Mascher T."/>
            <person name="Medema M.H."/>
            <person name="Devos D.P."/>
            <person name="Kaster A.-K."/>
            <person name="Ovreas L."/>
            <person name="Rohde M."/>
            <person name="Galperin M.Y."/>
            <person name="Jogler C."/>
        </authorList>
    </citation>
    <scope>NUCLEOTIDE SEQUENCE [LARGE SCALE GENOMIC DNA]</scope>
    <source>
        <strain evidence="2 3">Mal33</strain>
    </source>
</reference>
<dbReference type="Pfam" id="PF16357">
    <property type="entry name" value="PepSY_TM_like_2"/>
    <property type="match status" value="1"/>
</dbReference>
<keyword evidence="1" id="KW-1133">Transmembrane helix</keyword>
<keyword evidence="1" id="KW-0472">Membrane</keyword>
<proteinExistence type="predicted"/>
<evidence type="ECO:0000313" key="3">
    <source>
        <dbReference type="Proteomes" id="UP000316770"/>
    </source>
</evidence>
<protein>
    <recommendedName>
        <fullName evidence="4">PepSY-associated TM helix</fullName>
    </recommendedName>
</protein>
<dbReference type="PANTHER" id="PTHR40115:SF1">
    <property type="entry name" value="INNER MEMBRANE PROTEIN WITH PEPSY TM HELIX"/>
    <property type="match status" value="1"/>
</dbReference>
<sequence>MPPDPKPSRWLYRKSAAAFRWLHIYLSMLSFASLMFFALTGITLNHPTWFGGSVQNVVDQSGQLPTQLLAGEVDELEIAETLRAEHRLKGRVKEFETDDYECMLVFKSPGYAADVFIDRETGNYSLTVTSSNAVAIMNDLHKGRDSGPAWSLLIDGSAILMAIMSLSGFGLLFYLKKRRVAGVLTALAGTIAVLAAWILGVA</sequence>
<feature type="transmembrane region" description="Helical" evidence="1">
    <location>
        <begin position="21"/>
        <end position="44"/>
    </location>
</feature>
<feature type="transmembrane region" description="Helical" evidence="1">
    <location>
        <begin position="180"/>
        <end position="199"/>
    </location>
</feature>
<evidence type="ECO:0008006" key="4">
    <source>
        <dbReference type="Google" id="ProtNLM"/>
    </source>
</evidence>
<keyword evidence="3" id="KW-1185">Reference proteome</keyword>
<dbReference type="Proteomes" id="UP000316770">
    <property type="component" value="Chromosome"/>
</dbReference>
<name>A0A518IUM0_9BACT</name>
<accession>A0A518IUM0</accession>
<dbReference type="PANTHER" id="PTHR40115">
    <property type="entry name" value="INNER MEMBRANE PROTEIN WITH PEPSY TM HELIX"/>
    <property type="match status" value="1"/>
</dbReference>
<dbReference type="AlphaFoldDB" id="A0A518IUM0"/>
<dbReference type="InterPro" id="IPR032307">
    <property type="entry name" value="PepSY_TM-like_2"/>
</dbReference>
<dbReference type="RefSeq" id="WP_145285608.1">
    <property type="nucleotide sequence ID" value="NZ_CP036318.1"/>
</dbReference>
<evidence type="ECO:0000313" key="2">
    <source>
        <dbReference type="EMBL" id="QDV56786.1"/>
    </source>
</evidence>
<evidence type="ECO:0000256" key="1">
    <source>
        <dbReference type="SAM" id="Phobius"/>
    </source>
</evidence>